<comment type="caution">
    <text evidence="3">The sequence shown here is derived from an EMBL/GenBank/DDBJ whole genome shotgun (WGS) entry which is preliminary data.</text>
</comment>
<name>A0A2T9ZH16_9FUNG</name>
<evidence type="ECO:0000256" key="1">
    <source>
        <dbReference type="ARBA" id="ARBA00022898"/>
    </source>
</evidence>
<dbReference type="PANTHER" id="PTHR10146:SF14">
    <property type="entry name" value="PYRIDOXAL PHOSPHATE HOMEOSTASIS PROTEIN"/>
    <property type="match status" value="1"/>
</dbReference>
<dbReference type="PANTHER" id="PTHR10146">
    <property type="entry name" value="PROLINE SYNTHETASE CO-TRANSCRIBED BACTERIAL HOMOLOG PROTEIN"/>
    <property type="match status" value="1"/>
</dbReference>
<evidence type="ECO:0000313" key="3">
    <source>
        <dbReference type="EMBL" id="PVV03871.1"/>
    </source>
</evidence>
<dbReference type="AlphaFoldDB" id="A0A2T9ZH16"/>
<proteinExistence type="predicted"/>
<reference evidence="3 4" key="1">
    <citation type="journal article" date="2018" name="MBio">
        <title>Comparative Genomics Reveals the Core Gene Toolbox for the Fungus-Insect Symbiosis.</title>
        <authorList>
            <person name="Wang Y."/>
            <person name="Stata M."/>
            <person name="Wang W."/>
            <person name="Stajich J.E."/>
            <person name="White M.M."/>
            <person name="Moncalvo J.M."/>
        </authorList>
    </citation>
    <scope>NUCLEOTIDE SEQUENCE [LARGE SCALE GENOMIC DNA]</scope>
    <source>
        <strain evidence="3 4">SC-DP-2</strain>
    </source>
</reference>
<dbReference type="SUPFAM" id="SSF51419">
    <property type="entry name" value="PLP-binding barrel"/>
    <property type="match status" value="1"/>
</dbReference>
<dbReference type="GO" id="GO:0030170">
    <property type="term" value="F:pyridoxal phosphate binding"/>
    <property type="evidence" value="ECO:0007669"/>
    <property type="project" value="InterPro"/>
</dbReference>
<sequence length="219" mass="24169">MTDSESSQLREREIRKNLSEVLEIVNQKKQRDARLVVVSKTKPASDILHAYNAGHRHFGENYVGTRACGKIKREIPNLWAVETIDGQAKAKKMNDAWVAAGNKNTLNAYVQVNTSGEANKGGVEPQDLIKTLEYIRDSCSGLNLKGIMTIGSIENSGTIPNPDFLKASELRGLCQQELDIPLEVSMGMSDDFEHALEVGSDSVRVGSKIVGKRNYSKHE</sequence>
<dbReference type="InterPro" id="IPR029066">
    <property type="entry name" value="PLP-binding_barrel"/>
</dbReference>
<accession>A0A2T9ZH16</accession>
<dbReference type="EMBL" id="MBFS01000184">
    <property type="protein sequence ID" value="PVV03871.1"/>
    <property type="molecule type" value="Genomic_DNA"/>
</dbReference>
<evidence type="ECO:0000313" key="4">
    <source>
        <dbReference type="Proteomes" id="UP000245609"/>
    </source>
</evidence>
<evidence type="ECO:0000256" key="2">
    <source>
        <dbReference type="PIRSR" id="PIRSR004848-1"/>
    </source>
</evidence>
<gene>
    <name evidence="3" type="ORF">BB560_001647</name>
</gene>
<dbReference type="Gene3D" id="3.20.20.10">
    <property type="entry name" value="Alanine racemase"/>
    <property type="match status" value="2"/>
</dbReference>
<dbReference type="PIRSF" id="PIRSF004848">
    <property type="entry name" value="YBL036c_PLPDEIII"/>
    <property type="match status" value="1"/>
</dbReference>
<organism evidence="3 4">
    <name type="scientific">Smittium megazygosporum</name>
    <dbReference type="NCBI Taxonomy" id="133381"/>
    <lineage>
        <taxon>Eukaryota</taxon>
        <taxon>Fungi</taxon>
        <taxon>Fungi incertae sedis</taxon>
        <taxon>Zoopagomycota</taxon>
        <taxon>Kickxellomycotina</taxon>
        <taxon>Harpellomycetes</taxon>
        <taxon>Harpellales</taxon>
        <taxon>Legeriomycetaceae</taxon>
        <taxon>Smittium</taxon>
    </lineage>
</organism>
<keyword evidence="1 2" id="KW-0663">Pyridoxal phosphate</keyword>
<keyword evidence="4" id="KW-1185">Reference proteome</keyword>
<dbReference type="STRING" id="133381.A0A2T9ZH16"/>
<feature type="modified residue" description="N6-(pyridoxal phosphate)lysine" evidence="2">
    <location>
        <position position="40"/>
    </location>
</feature>
<dbReference type="OrthoDB" id="10264196at2759"/>
<comment type="cofactor">
    <cofactor evidence="2">
        <name>pyridoxal 5'-phosphate</name>
        <dbReference type="ChEBI" id="CHEBI:597326"/>
    </cofactor>
</comment>
<protein>
    <submittedName>
        <fullName evidence="3">Uncharacterized protein</fullName>
    </submittedName>
</protein>
<dbReference type="Proteomes" id="UP000245609">
    <property type="component" value="Unassembled WGS sequence"/>
</dbReference>
<dbReference type="InterPro" id="IPR011078">
    <property type="entry name" value="PyrdxlP_homeostasis"/>
</dbReference>